<evidence type="ECO:0000256" key="1">
    <source>
        <dbReference type="SAM" id="MobiDB-lite"/>
    </source>
</evidence>
<sequence length="110" mass="11400">PAGRGRAPRHSVARRPRRRHRRRRDRAAGRARGRHRRVGVLGARLLRGDQPRRPAAHRGRAPLAAVDVLARVRPVPRARRPAAGGAGAGDRGGAGGGLGGVHGAAAAGGV</sequence>
<gene>
    <name evidence="2" type="ORF">AVDCRST_MAG66-2701</name>
</gene>
<protein>
    <submittedName>
        <fullName evidence="2">Uncharacterized protein</fullName>
    </submittedName>
</protein>
<feature type="compositionally biased region" description="Gly residues" evidence="1">
    <location>
        <begin position="84"/>
        <end position="110"/>
    </location>
</feature>
<feature type="compositionally biased region" description="Basic residues" evidence="1">
    <location>
        <begin position="1"/>
        <end position="38"/>
    </location>
</feature>
<proteinExistence type="predicted"/>
<organism evidence="2">
    <name type="scientific">uncultured Pseudonocardia sp</name>
    <dbReference type="NCBI Taxonomy" id="211455"/>
    <lineage>
        <taxon>Bacteria</taxon>
        <taxon>Bacillati</taxon>
        <taxon>Actinomycetota</taxon>
        <taxon>Actinomycetes</taxon>
        <taxon>Pseudonocardiales</taxon>
        <taxon>Pseudonocardiaceae</taxon>
        <taxon>Pseudonocardia</taxon>
        <taxon>environmental samples</taxon>
    </lineage>
</organism>
<accession>A0A6J4PNU5</accession>
<feature type="non-terminal residue" evidence="2">
    <location>
        <position position="110"/>
    </location>
</feature>
<reference evidence="2" key="1">
    <citation type="submission" date="2020-02" db="EMBL/GenBank/DDBJ databases">
        <authorList>
            <person name="Meier V. D."/>
        </authorList>
    </citation>
    <scope>NUCLEOTIDE SEQUENCE</scope>
    <source>
        <strain evidence="2">AVDCRST_MAG66</strain>
    </source>
</reference>
<dbReference type="EMBL" id="CADCUS010000396">
    <property type="protein sequence ID" value="CAA9421691.1"/>
    <property type="molecule type" value="Genomic_DNA"/>
</dbReference>
<feature type="region of interest" description="Disordered" evidence="1">
    <location>
        <begin position="1"/>
        <end position="60"/>
    </location>
</feature>
<dbReference type="AlphaFoldDB" id="A0A6J4PNU5"/>
<feature type="region of interest" description="Disordered" evidence="1">
    <location>
        <begin position="78"/>
        <end position="110"/>
    </location>
</feature>
<name>A0A6J4PNU5_9PSEU</name>
<feature type="non-terminal residue" evidence="2">
    <location>
        <position position="1"/>
    </location>
</feature>
<evidence type="ECO:0000313" key="2">
    <source>
        <dbReference type="EMBL" id="CAA9421691.1"/>
    </source>
</evidence>